<dbReference type="Proteomes" id="UP000003327">
    <property type="component" value="Unassembled WGS sequence"/>
</dbReference>
<evidence type="ECO:0000313" key="2">
    <source>
        <dbReference type="Proteomes" id="UP000003327"/>
    </source>
</evidence>
<comment type="caution">
    <text evidence="1">The sequence shown here is derived from an EMBL/GenBank/DDBJ whole genome shotgun (WGS) entry which is preliminary data.</text>
</comment>
<reference evidence="1 2" key="1">
    <citation type="submission" date="2009-09" db="EMBL/GenBank/DDBJ databases">
        <authorList>
            <person name="Weinstock G."/>
            <person name="Sodergren E."/>
            <person name="Clifton S."/>
            <person name="Fulton L."/>
            <person name="Fulton B."/>
            <person name="Courtney L."/>
            <person name="Fronick C."/>
            <person name="Harrison M."/>
            <person name="Strong C."/>
            <person name="Farmer C."/>
            <person name="Delahaunty K."/>
            <person name="Markovic C."/>
            <person name="Hall O."/>
            <person name="Minx P."/>
            <person name="Tomlinson C."/>
            <person name="Mitreva M."/>
            <person name="Nelson J."/>
            <person name="Hou S."/>
            <person name="Wollam A."/>
            <person name="Pepin K.H."/>
            <person name="Johnson M."/>
            <person name="Bhonagiri V."/>
            <person name="Nash W.E."/>
            <person name="Warren W."/>
            <person name="Chinwalla A."/>
            <person name="Mardis E.R."/>
            <person name="Wilson R.K."/>
        </authorList>
    </citation>
    <scope>NUCLEOTIDE SEQUENCE [LARGE SCALE GENOMIC DNA]</scope>
    <source>
        <strain evidence="1 2">F0319</strain>
    </source>
</reference>
<sequence>MLSVHIRCLINYHEERKETLVSPTRFIVFRTNEGVCPYLYLFLSC</sequence>
<dbReference type="HOGENOM" id="CLU_3203718_0_0_10"/>
<gene>
    <name evidence="1" type="ORF">HMPREF0973_01848</name>
</gene>
<dbReference type="EMBL" id="ACVA01000045">
    <property type="protein sequence ID" value="EEX18253.1"/>
    <property type="molecule type" value="Genomic_DNA"/>
</dbReference>
<name>C9MQE9_9BACT</name>
<dbReference type="AlphaFoldDB" id="C9MQE9"/>
<protein>
    <submittedName>
        <fullName evidence="1">Uncharacterized protein</fullName>
    </submittedName>
</protein>
<organism evidence="1 2">
    <name type="scientific">Prevotella veroralis F0319</name>
    <dbReference type="NCBI Taxonomy" id="649761"/>
    <lineage>
        <taxon>Bacteria</taxon>
        <taxon>Pseudomonadati</taxon>
        <taxon>Bacteroidota</taxon>
        <taxon>Bacteroidia</taxon>
        <taxon>Bacteroidales</taxon>
        <taxon>Prevotellaceae</taxon>
        <taxon>Prevotella</taxon>
    </lineage>
</organism>
<proteinExistence type="predicted"/>
<keyword evidence="2" id="KW-1185">Reference proteome</keyword>
<accession>C9MQE9</accession>
<evidence type="ECO:0000313" key="1">
    <source>
        <dbReference type="EMBL" id="EEX18253.1"/>
    </source>
</evidence>